<dbReference type="SUPFAM" id="SSF53850">
    <property type="entry name" value="Periplasmic binding protein-like II"/>
    <property type="match status" value="1"/>
</dbReference>
<dbReference type="Proteomes" id="UP001059617">
    <property type="component" value="Chromosome"/>
</dbReference>
<dbReference type="RefSeq" id="WP_259865292.1">
    <property type="nucleotide sequence ID" value="NZ_BAAAST010000112.1"/>
</dbReference>
<feature type="region of interest" description="Disordered" evidence="5">
    <location>
        <begin position="279"/>
        <end position="311"/>
    </location>
</feature>
<evidence type="ECO:0000313" key="8">
    <source>
        <dbReference type="Proteomes" id="UP001059617"/>
    </source>
</evidence>
<dbReference type="Pfam" id="PF03466">
    <property type="entry name" value="LysR_substrate"/>
    <property type="match status" value="1"/>
</dbReference>
<dbReference type="CDD" id="cd08423">
    <property type="entry name" value="PBP2_LTTR_like_6"/>
    <property type="match status" value="1"/>
</dbReference>
<dbReference type="EMBL" id="CP073720">
    <property type="protein sequence ID" value="UWP86196.1"/>
    <property type="molecule type" value="Genomic_DNA"/>
</dbReference>
<evidence type="ECO:0000256" key="2">
    <source>
        <dbReference type="ARBA" id="ARBA00023015"/>
    </source>
</evidence>
<keyword evidence="2" id="KW-0805">Transcription regulation</keyword>
<dbReference type="PROSITE" id="PS50931">
    <property type="entry name" value="HTH_LYSR"/>
    <property type="match status" value="1"/>
</dbReference>
<dbReference type="InterPro" id="IPR005119">
    <property type="entry name" value="LysR_subst-bd"/>
</dbReference>
<keyword evidence="4" id="KW-0804">Transcription</keyword>
<reference evidence="7" key="2">
    <citation type="submission" date="2022-09" db="EMBL/GenBank/DDBJ databases">
        <title>Biosynthetic gene clusters of Dactylosporangioum fulvum.</title>
        <authorList>
            <person name="Caradec T."/>
        </authorList>
    </citation>
    <scope>NUCLEOTIDE SEQUENCE</scope>
    <source>
        <strain evidence="7">NRRL B-16292</strain>
    </source>
</reference>
<keyword evidence="8" id="KW-1185">Reference proteome</keyword>
<dbReference type="InterPro" id="IPR000847">
    <property type="entry name" value="LysR_HTH_N"/>
</dbReference>
<comment type="similarity">
    <text evidence="1">Belongs to the LysR transcriptional regulatory family.</text>
</comment>
<keyword evidence="3" id="KW-0238">DNA-binding</keyword>
<evidence type="ECO:0000313" key="7">
    <source>
        <dbReference type="EMBL" id="UWP86196.1"/>
    </source>
</evidence>
<proteinExistence type="inferred from homology"/>
<dbReference type="Gene3D" id="1.10.10.10">
    <property type="entry name" value="Winged helix-like DNA-binding domain superfamily/Winged helix DNA-binding domain"/>
    <property type="match status" value="1"/>
</dbReference>
<gene>
    <name evidence="7" type="ORF">Dfulv_18910</name>
</gene>
<evidence type="ECO:0000256" key="4">
    <source>
        <dbReference type="ARBA" id="ARBA00023163"/>
    </source>
</evidence>
<dbReference type="PANTHER" id="PTHR30346:SF29">
    <property type="entry name" value="LYSR SUBSTRATE-BINDING"/>
    <property type="match status" value="1"/>
</dbReference>
<dbReference type="SUPFAM" id="SSF46785">
    <property type="entry name" value="Winged helix' DNA-binding domain"/>
    <property type="match status" value="1"/>
</dbReference>
<dbReference type="PANTHER" id="PTHR30346">
    <property type="entry name" value="TRANSCRIPTIONAL DUAL REGULATOR HCAR-RELATED"/>
    <property type="match status" value="1"/>
</dbReference>
<name>A0ABY5WA68_9ACTN</name>
<reference evidence="7" key="1">
    <citation type="submission" date="2021-04" db="EMBL/GenBank/DDBJ databases">
        <authorList>
            <person name="Hartkoorn R.C."/>
            <person name="Beaudoing E."/>
            <person name="Hot D."/>
        </authorList>
    </citation>
    <scope>NUCLEOTIDE SEQUENCE</scope>
    <source>
        <strain evidence="7">NRRL B-16292</strain>
    </source>
</reference>
<feature type="domain" description="HTH lysR-type" evidence="6">
    <location>
        <begin position="2"/>
        <end position="59"/>
    </location>
</feature>
<dbReference type="Pfam" id="PF00126">
    <property type="entry name" value="HTH_1"/>
    <property type="match status" value="1"/>
</dbReference>
<organism evidence="7 8">
    <name type="scientific">Dactylosporangium fulvum</name>
    <dbReference type="NCBI Taxonomy" id="53359"/>
    <lineage>
        <taxon>Bacteria</taxon>
        <taxon>Bacillati</taxon>
        <taxon>Actinomycetota</taxon>
        <taxon>Actinomycetes</taxon>
        <taxon>Micromonosporales</taxon>
        <taxon>Micromonosporaceae</taxon>
        <taxon>Dactylosporangium</taxon>
    </lineage>
</organism>
<sequence>MLDVRKLRLLRDLAHLGTIAAVAEAHAYTPSAVSQQLAALEREAGAALLARTGRRVALTPAGRVLVTHAEDVLAALERATAALAATRTGLSGPLRIGAFPTAMRTLLPPALVALGRAHPGLDLCVEELDPAVVPPKLRDGTLDVALVHDYDLVPIEPDPALETVPLLDETIFIAGTRPRDLPACRDEPWILASPGTLCHTMTVRACEAAGFTPRVRHHADDFVTVLTFVAAGQGVALVPELAAAPLPDGVVLTPLETRRRTRLAYRAGAARHPAVSAFAESLGTPPQVHDQRGSAGEGVGADGVPERSGAG</sequence>
<protein>
    <submittedName>
        <fullName evidence="7">LysR family transcriptional regulator</fullName>
    </submittedName>
</protein>
<dbReference type="Gene3D" id="3.40.190.10">
    <property type="entry name" value="Periplasmic binding protein-like II"/>
    <property type="match status" value="2"/>
</dbReference>
<evidence type="ECO:0000256" key="5">
    <source>
        <dbReference type="SAM" id="MobiDB-lite"/>
    </source>
</evidence>
<accession>A0ABY5WA68</accession>
<dbReference type="InterPro" id="IPR036388">
    <property type="entry name" value="WH-like_DNA-bd_sf"/>
</dbReference>
<evidence type="ECO:0000256" key="3">
    <source>
        <dbReference type="ARBA" id="ARBA00023125"/>
    </source>
</evidence>
<evidence type="ECO:0000256" key="1">
    <source>
        <dbReference type="ARBA" id="ARBA00009437"/>
    </source>
</evidence>
<dbReference type="InterPro" id="IPR036390">
    <property type="entry name" value="WH_DNA-bd_sf"/>
</dbReference>
<evidence type="ECO:0000259" key="6">
    <source>
        <dbReference type="PROSITE" id="PS50931"/>
    </source>
</evidence>